<proteinExistence type="predicted"/>
<name>A0A026VWP6_OOCBI</name>
<evidence type="ECO:0000313" key="1">
    <source>
        <dbReference type="EMBL" id="EZA48157.1"/>
    </source>
</evidence>
<evidence type="ECO:0000313" key="2">
    <source>
        <dbReference type="Proteomes" id="UP000053097"/>
    </source>
</evidence>
<organism evidence="1 2">
    <name type="scientific">Ooceraea biroi</name>
    <name type="common">Clonal raider ant</name>
    <name type="synonym">Cerapachys biroi</name>
    <dbReference type="NCBI Taxonomy" id="2015173"/>
    <lineage>
        <taxon>Eukaryota</taxon>
        <taxon>Metazoa</taxon>
        <taxon>Ecdysozoa</taxon>
        <taxon>Arthropoda</taxon>
        <taxon>Hexapoda</taxon>
        <taxon>Insecta</taxon>
        <taxon>Pterygota</taxon>
        <taxon>Neoptera</taxon>
        <taxon>Endopterygota</taxon>
        <taxon>Hymenoptera</taxon>
        <taxon>Apocrita</taxon>
        <taxon>Aculeata</taxon>
        <taxon>Formicoidea</taxon>
        <taxon>Formicidae</taxon>
        <taxon>Dorylinae</taxon>
        <taxon>Ooceraea</taxon>
    </lineage>
</organism>
<dbReference type="AlphaFoldDB" id="A0A026VWP6"/>
<protein>
    <submittedName>
        <fullName evidence="1">Uncharacterized protein</fullName>
    </submittedName>
</protein>
<sequence>MARLVHSVAYASLASNREQYYEAEFYIVVKAGCGRKLRPTNRIYSANWCVGKQRPNDIVALVRRVNSTRKIVN</sequence>
<dbReference type="EMBL" id="KK107672">
    <property type="protein sequence ID" value="EZA48157.1"/>
    <property type="molecule type" value="Genomic_DNA"/>
</dbReference>
<dbReference type="Proteomes" id="UP000053097">
    <property type="component" value="Unassembled WGS sequence"/>
</dbReference>
<gene>
    <name evidence="1" type="ORF">X777_14042</name>
</gene>
<accession>A0A026VWP6</accession>
<reference evidence="1 2" key="1">
    <citation type="journal article" date="2014" name="Curr. Biol.">
        <title>The genome of the clonal raider ant Cerapachys biroi.</title>
        <authorList>
            <person name="Oxley P.R."/>
            <person name="Ji L."/>
            <person name="Fetter-Pruneda I."/>
            <person name="McKenzie S.K."/>
            <person name="Li C."/>
            <person name="Hu H."/>
            <person name="Zhang G."/>
            <person name="Kronauer D.J."/>
        </authorList>
    </citation>
    <scope>NUCLEOTIDE SEQUENCE [LARGE SCALE GENOMIC DNA]</scope>
</reference>
<keyword evidence="2" id="KW-1185">Reference proteome</keyword>